<evidence type="ECO:0000256" key="4">
    <source>
        <dbReference type="ARBA" id="ARBA00022692"/>
    </source>
</evidence>
<feature type="region of interest" description="Disordered" evidence="12">
    <location>
        <begin position="817"/>
        <end position="885"/>
    </location>
</feature>
<evidence type="ECO:0000313" key="19">
    <source>
        <dbReference type="Proteomes" id="UP001159405"/>
    </source>
</evidence>
<dbReference type="SMART" id="SM00209">
    <property type="entry name" value="TSP1"/>
    <property type="match status" value="2"/>
</dbReference>
<keyword evidence="14" id="KW-0732">Signal</keyword>
<feature type="compositionally biased region" description="Polar residues" evidence="12">
    <location>
        <begin position="864"/>
        <end position="875"/>
    </location>
</feature>
<keyword evidence="3" id="KW-1003">Cell membrane</keyword>
<evidence type="ECO:0000256" key="11">
    <source>
        <dbReference type="PROSITE-ProRule" id="PRU01211"/>
    </source>
</evidence>
<dbReference type="SUPFAM" id="SSF53822">
    <property type="entry name" value="Periplasmic binding protein-like I"/>
    <property type="match status" value="1"/>
</dbReference>
<evidence type="ECO:0000256" key="10">
    <source>
        <dbReference type="ARBA" id="ARBA00023224"/>
    </source>
</evidence>
<feature type="compositionally biased region" description="Low complexity" evidence="12">
    <location>
        <begin position="1447"/>
        <end position="1460"/>
    </location>
</feature>
<comment type="cofactor">
    <cofactor evidence="11">
        <name>Zn(2+)</name>
        <dbReference type="ChEBI" id="CHEBI:29105"/>
    </cofactor>
    <text evidence="11">Binds 1 zinc ion per subunit.</text>
</comment>
<evidence type="ECO:0000256" key="5">
    <source>
        <dbReference type="ARBA" id="ARBA00022989"/>
    </source>
</evidence>
<dbReference type="Gene3D" id="2.10.50.30">
    <property type="entry name" value="GPCR, family 3, nine cysteines domain"/>
    <property type="match status" value="1"/>
</dbReference>
<name>A0ABN8PRX2_9CNID</name>
<dbReference type="Proteomes" id="UP001159405">
    <property type="component" value="Unassembled WGS sequence"/>
</dbReference>
<dbReference type="InterPro" id="IPR000884">
    <property type="entry name" value="TSP1_rpt"/>
</dbReference>
<keyword evidence="7 13" id="KW-0472">Membrane</keyword>
<evidence type="ECO:0000259" key="15">
    <source>
        <dbReference type="PROSITE" id="PS50060"/>
    </source>
</evidence>
<dbReference type="Gene3D" id="3.40.50.2300">
    <property type="match status" value="2"/>
</dbReference>
<feature type="transmembrane region" description="Helical" evidence="13">
    <location>
        <begin position="710"/>
        <end position="729"/>
    </location>
</feature>
<dbReference type="Pfam" id="PF01400">
    <property type="entry name" value="Astacin"/>
    <property type="match status" value="1"/>
</dbReference>
<dbReference type="CDD" id="cd06362">
    <property type="entry name" value="PBP1_mGluR"/>
    <property type="match status" value="1"/>
</dbReference>
<dbReference type="Pfam" id="PF01094">
    <property type="entry name" value="ANF_receptor"/>
    <property type="match status" value="1"/>
</dbReference>
<evidence type="ECO:0000256" key="9">
    <source>
        <dbReference type="ARBA" id="ARBA00023180"/>
    </source>
</evidence>
<dbReference type="Pfam" id="PF00090">
    <property type="entry name" value="TSP_1"/>
    <property type="match status" value="1"/>
</dbReference>
<feature type="transmembrane region" description="Helical" evidence="13">
    <location>
        <begin position="621"/>
        <end position="637"/>
    </location>
</feature>
<keyword evidence="19" id="KW-1185">Reference proteome</keyword>
<feature type="chain" id="PRO_5045783774" description="Metalloendopeptidase" evidence="14">
    <location>
        <begin position="25"/>
        <end position="1674"/>
    </location>
</feature>
<feature type="signal peptide" evidence="14">
    <location>
        <begin position="1"/>
        <end position="24"/>
    </location>
</feature>
<feature type="region of interest" description="Disordered" evidence="12">
    <location>
        <begin position="1441"/>
        <end position="1465"/>
    </location>
</feature>
<dbReference type="Pfam" id="PF00003">
    <property type="entry name" value="7tm_3"/>
    <property type="match status" value="1"/>
</dbReference>
<accession>A0ABN8PRX2</accession>
<feature type="binding site" evidence="11">
    <location>
        <position position="1198"/>
    </location>
    <ligand>
        <name>Zn(2+)</name>
        <dbReference type="ChEBI" id="CHEBI:29105"/>
        <note>catalytic</note>
    </ligand>
</feature>
<keyword evidence="10" id="KW-0807">Transducer</keyword>
<dbReference type="SUPFAM" id="SSF49899">
    <property type="entry name" value="Concanavalin A-like lectins/glucanases"/>
    <property type="match status" value="1"/>
</dbReference>
<dbReference type="InterPro" id="IPR050726">
    <property type="entry name" value="mGluR"/>
</dbReference>
<dbReference type="InterPro" id="IPR036383">
    <property type="entry name" value="TSP1_rpt_sf"/>
</dbReference>
<feature type="compositionally biased region" description="Basic and acidic residues" evidence="12">
    <location>
        <begin position="854"/>
        <end position="863"/>
    </location>
</feature>
<dbReference type="CDD" id="cd06263">
    <property type="entry name" value="MAM"/>
    <property type="match status" value="1"/>
</dbReference>
<reference evidence="18 19" key="1">
    <citation type="submission" date="2022-05" db="EMBL/GenBank/DDBJ databases">
        <authorList>
            <consortium name="Genoscope - CEA"/>
            <person name="William W."/>
        </authorList>
    </citation>
    <scope>NUCLEOTIDE SEQUENCE [LARGE SCALE GENOMIC DNA]</scope>
</reference>
<dbReference type="PROSITE" id="PS50060">
    <property type="entry name" value="MAM_2"/>
    <property type="match status" value="1"/>
</dbReference>
<feature type="transmembrane region" description="Helical" evidence="13">
    <location>
        <begin position="589"/>
        <end position="609"/>
    </location>
</feature>
<dbReference type="CDD" id="cd15285">
    <property type="entry name" value="7tmC_mGluR_group1"/>
    <property type="match status" value="1"/>
</dbReference>
<dbReference type="InterPro" id="IPR017979">
    <property type="entry name" value="GPCR_3_CS"/>
</dbReference>
<dbReference type="InterPro" id="IPR034035">
    <property type="entry name" value="Astacin-like_dom"/>
</dbReference>
<evidence type="ECO:0000313" key="18">
    <source>
        <dbReference type="EMBL" id="CAH3149640.1"/>
    </source>
</evidence>
<dbReference type="PROSITE" id="PS51864">
    <property type="entry name" value="ASTACIN"/>
    <property type="match status" value="1"/>
</dbReference>
<feature type="active site" evidence="11">
    <location>
        <position position="1199"/>
    </location>
</feature>
<keyword evidence="4 13" id="KW-0812">Transmembrane</keyword>
<dbReference type="Gene3D" id="2.20.100.10">
    <property type="entry name" value="Thrombospondin type-1 (TSP1) repeat"/>
    <property type="match status" value="1"/>
</dbReference>
<evidence type="ECO:0000259" key="16">
    <source>
        <dbReference type="PROSITE" id="PS50259"/>
    </source>
</evidence>
<dbReference type="CDD" id="cd04280">
    <property type="entry name" value="ZnMc_astacin_like"/>
    <property type="match status" value="1"/>
</dbReference>
<protein>
    <recommendedName>
        <fullName evidence="20">Metalloendopeptidase</fullName>
    </recommendedName>
</protein>
<evidence type="ECO:0000256" key="3">
    <source>
        <dbReference type="ARBA" id="ARBA00022475"/>
    </source>
</evidence>
<dbReference type="PROSITE" id="PS00740">
    <property type="entry name" value="MAM_1"/>
    <property type="match status" value="1"/>
</dbReference>
<dbReference type="SMART" id="SM00137">
    <property type="entry name" value="MAM"/>
    <property type="match status" value="1"/>
</dbReference>
<dbReference type="Gene3D" id="2.60.120.200">
    <property type="match status" value="1"/>
</dbReference>
<feature type="binding site" evidence="11">
    <location>
        <position position="1208"/>
    </location>
    <ligand>
        <name>Zn(2+)</name>
        <dbReference type="ChEBI" id="CHEBI:29105"/>
        <note>catalytic</note>
    </ligand>
</feature>
<keyword evidence="5 13" id="KW-1133">Transmembrane helix</keyword>
<dbReference type="InterPro" id="IPR001828">
    <property type="entry name" value="ANF_lig-bd_rcpt"/>
</dbReference>
<evidence type="ECO:0000256" key="12">
    <source>
        <dbReference type="SAM" id="MobiDB-lite"/>
    </source>
</evidence>
<dbReference type="Gene3D" id="3.40.390.10">
    <property type="entry name" value="Collagenase (Catalytic Domain)"/>
    <property type="match status" value="1"/>
</dbReference>
<feature type="domain" description="Peptidase M12A" evidence="17">
    <location>
        <begin position="1104"/>
        <end position="1301"/>
    </location>
</feature>
<gene>
    <name evidence="18" type="ORF">PLOB_00047412</name>
</gene>
<dbReference type="InterPro" id="IPR024079">
    <property type="entry name" value="MetalloPept_cat_dom_sf"/>
</dbReference>
<dbReference type="PROSITE" id="PS00980">
    <property type="entry name" value="G_PROTEIN_RECEP_F3_2"/>
    <property type="match status" value="1"/>
</dbReference>
<dbReference type="InterPro" id="IPR006026">
    <property type="entry name" value="Peptidase_Metallo"/>
</dbReference>
<dbReference type="SMART" id="SM00235">
    <property type="entry name" value="ZnMc"/>
    <property type="match status" value="1"/>
</dbReference>
<comment type="caution">
    <text evidence="11">Lacks conserved residue(s) required for the propagation of feature annotation.</text>
</comment>
<feature type="transmembrane region" description="Helical" evidence="13">
    <location>
        <begin position="657"/>
        <end position="684"/>
    </location>
</feature>
<evidence type="ECO:0000256" key="1">
    <source>
        <dbReference type="ARBA" id="ARBA00004651"/>
    </source>
</evidence>
<dbReference type="PROSITE" id="PS50259">
    <property type="entry name" value="G_PROTEIN_RECEP_F3_4"/>
    <property type="match status" value="1"/>
</dbReference>
<keyword evidence="8" id="KW-0675">Receptor</keyword>
<keyword evidence="11" id="KW-0378">Hydrolase</keyword>
<dbReference type="InterPro" id="IPR000337">
    <property type="entry name" value="GPCR_3"/>
</dbReference>
<keyword evidence="11" id="KW-0862">Zinc</keyword>
<dbReference type="PRINTS" id="PR00593">
    <property type="entry name" value="MTABOTROPICR"/>
</dbReference>
<dbReference type="InterPro" id="IPR038550">
    <property type="entry name" value="GPCR_3_9-Cys_sf"/>
</dbReference>
<dbReference type="InterPro" id="IPR001506">
    <property type="entry name" value="Peptidase_M12A"/>
</dbReference>
<dbReference type="InterPro" id="IPR000998">
    <property type="entry name" value="MAM_dom"/>
</dbReference>
<feature type="transmembrane region" description="Helical" evidence="13">
    <location>
        <begin position="741"/>
        <end position="764"/>
    </location>
</feature>
<keyword evidence="11" id="KW-0479">Metal-binding</keyword>
<evidence type="ECO:0000256" key="14">
    <source>
        <dbReference type="SAM" id="SignalP"/>
    </source>
</evidence>
<dbReference type="EMBL" id="CALNXK010000087">
    <property type="protein sequence ID" value="CAH3149640.1"/>
    <property type="molecule type" value="Genomic_DNA"/>
</dbReference>
<dbReference type="SUPFAM" id="SSF82895">
    <property type="entry name" value="TSP-1 type 1 repeat"/>
    <property type="match status" value="1"/>
</dbReference>
<dbReference type="InterPro" id="IPR017978">
    <property type="entry name" value="GPCR_3_C"/>
</dbReference>
<keyword evidence="11" id="KW-0482">Metalloprotease</keyword>
<evidence type="ECO:0000256" key="7">
    <source>
        <dbReference type="ARBA" id="ARBA00023136"/>
    </source>
</evidence>
<evidence type="ECO:0000256" key="8">
    <source>
        <dbReference type="ARBA" id="ARBA00023170"/>
    </source>
</evidence>
<dbReference type="Pfam" id="PF00629">
    <property type="entry name" value="MAM"/>
    <property type="match status" value="1"/>
</dbReference>
<feature type="domain" description="MAM" evidence="15">
    <location>
        <begin position="1420"/>
        <end position="1581"/>
    </location>
</feature>
<evidence type="ECO:0000256" key="2">
    <source>
        <dbReference type="ARBA" id="ARBA00007242"/>
    </source>
</evidence>
<dbReference type="PRINTS" id="PR00248">
    <property type="entry name" value="GPCRMGR"/>
</dbReference>
<dbReference type="SUPFAM" id="SSF55486">
    <property type="entry name" value="Metalloproteases ('zincins'), catalytic domain"/>
    <property type="match status" value="1"/>
</dbReference>
<dbReference type="PROSITE" id="PS50092">
    <property type="entry name" value="TSP1"/>
    <property type="match status" value="2"/>
</dbReference>
<feature type="transmembrane region" description="Helical" evidence="13">
    <location>
        <begin position="556"/>
        <end position="577"/>
    </location>
</feature>
<proteinExistence type="inferred from homology"/>
<comment type="similarity">
    <text evidence="2">Belongs to the G-protein coupled receptor 3 family.</text>
</comment>
<dbReference type="InterPro" id="IPR013320">
    <property type="entry name" value="ConA-like_dom_sf"/>
</dbReference>
<evidence type="ECO:0000256" key="13">
    <source>
        <dbReference type="SAM" id="Phobius"/>
    </source>
</evidence>
<feature type="domain" description="G-protein coupled receptors family 3 profile" evidence="16">
    <location>
        <begin position="552"/>
        <end position="814"/>
    </location>
</feature>
<sequence>MKQSRTMIRAVFFAMATILDHVMCQDGSLLVNGDIIIGGLVPIHTTNSENPAICGDLNERVGIQRLEAMLFAMDIINSNKSVLKNISLGLEVYDTCSSEIVALDRALHFVKDSAFVKEKHATGNHIVPGVIGPSYSSVSVQVAHLFRLFQIPQVSFDSTSYELSDKTRFDFFSRTVPHDLYQAKALIDIAKFMNWTYVSVVYSGDSYGMLGFQAVKKEAKRAGICIAATEKIELTSSVDVFPLVIEKLLSEPSAKTVVVFSSQERQIRNLLQAAKDKGQTRTFQWLGTDSWGNVLWLKGLEDVAQNTITVLPKTVELKAFNESFHRLHPKTNVRNPWFKEFWERHFNCSIKNETDGQCSQLNLSLSHSPVDNRAASAMDAVYVFAYALDAIHKQKCPDESNVCERMRNISGEEMLEYLRNVSFVGASGNHIHFNADGDVEGRFDIFMFTKQGNKYVDAQIGEWDKRLRLTSNVLSVFKRFTSSCQPTCKSKEVKVPVVGKESCCWTCQLCNGRHYIVNGSTCALCPLGYAPTFDGRACAKIDIVYFGKDLKFSLPAAAFAGLGVVATVFVIFVLIKYDKTPLVKACGRELSHMLLIGILLAFCMTFVTVLKPNDLSCITRFAGNGVCFSICYASLFIKTNRISRIFNRKNLAKRPILILPFSQLVLVLAVVSVEILLLVMLSYLRTPRAELFYPERSKVYLDCSTSNLDFSLSQVYNFILIFMCTIYAFKTRKIPSNFNEAKYIAFAMYSSCVVWLAFLAVYYMEKSYDQKPLILCVSVSLIAFVLLSCLYGPKVYIIVFRPHRNVRRHVNPSLSLSSVSKEKGQKAGSHGYVGVNQNGDNDEDEIAGSSAEDAVEKKRDSSDSSRPVSELNTEENGAVPSKKHEMEKLIKHLRKELVSTKESLRTTQDQLLKQVPNGRNWGNSREANSPQGYKKLIKGEATSGPVSRNEEALAFLMSMLGRSFASHWIASSPGTDRSRVDREIASQLFRRKLRNRKLEVCFLLSNKLQTTGSKFSSKTTSVTLPEAKRSLIREDDKDLLSGDDTILDHIEKSKNAKTKGFLYFPDNDVNLYEADIDLSPDDVVDLRDDGDVDGQQLIGRKKRNAARNRKKVWVTRVIPYEYDSSLPDAFKSTIQEAIAEYENKTCLTFKPRTGEDLFVKFVQEKGCWSSVGRQYWMTGVGQKLSLGKGCNHKGTIMHELMHAIGFWHEQSRPDRNLYVEVLWENIITEEEHNFNKYSHSDIDLLKIPYDFDSIMHYGRKSFSKNGKDTIRSILNPSHPLGQREGLTDFDIHEINALYDCSIKVGWSSWSNFGPCSTYCYKQRQRFCTSSDFSRDCPGADQYGVQEESLKCSDKECFAPIDGHWGRWSSWGLCDAECGLGTHHRSRSCDDPPPRYGGKNCVGNSSSSQSCKLKSCGIGPDDCEFDSDQMCHWTNSKSNPPLFTWERNTGGTPSSNTGPSGDHTSGSGHYLYVEASGIPEGDRAALVSRNFNPSIGRCLTFWYHMYGEAMGELNVYVKPVGGSRTKVWSKSGDQGDEWKMGQVTLKNMDSDYQVEFEAVRGSNFRADIGLDDISFKESPCLEAIGCFWDTRDRALPVLLKNIREQIDWYHMEKTVAACSKLTQQQHYKVFGVQYYGECWSGSADVAKYDKYGIAPPENCWEGVGEEWTNFVYKLV</sequence>
<evidence type="ECO:0000259" key="17">
    <source>
        <dbReference type="PROSITE" id="PS51864"/>
    </source>
</evidence>
<evidence type="ECO:0000256" key="6">
    <source>
        <dbReference type="ARBA" id="ARBA00023040"/>
    </source>
</evidence>
<dbReference type="InterPro" id="IPR000162">
    <property type="entry name" value="GPCR_3_mtglu_rcpt"/>
</dbReference>
<keyword evidence="11" id="KW-0645">Protease</keyword>
<dbReference type="PANTHER" id="PTHR24060">
    <property type="entry name" value="METABOTROPIC GLUTAMATE RECEPTOR"/>
    <property type="match status" value="1"/>
</dbReference>
<feature type="binding site" evidence="11">
    <location>
        <position position="1202"/>
    </location>
    <ligand>
        <name>Zn(2+)</name>
        <dbReference type="ChEBI" id="CHEBI:29105"/>
        <note>catalytic</note>
    </ligand>
</feature>
<keyword evidence="9" id="KW-0325">Glycoprotein</keyword>
<keyword evidence="6" id="KW-0297">G-protein coupled receptor</keyword>
<comment type="caution">
    <text evidence="18">The sequence shown here is derived from an EMBL/GenBank/DDBJ whole genome shotgun (WGS) entry which is preliminary data.</text>
</comment>
<evidence type="ECO:0008006" key="20">
    <source>
        <dbReference type="Google" id="ProtNLM"/>
    </source>
</evidence>
<dbReference type="InterPro" id="IPR028082">
    <property type="entry name" value="Peripla_BP_I"/>
</dbReference>
<organism evidence="18 19">
    <name type="scientific">Porites lobata</name>
    <dbReference type="NCBI Taxonomy" id="104759"/>
    <lineage>
        <taxon>Eukaryota</taxon>
        <taxon>Metazoa</taxon>
        <taxon>Cnidaria</taxon>
        <taxon>Anthozoa</taxon>
        <taxon>Hexacorallia</taxon>
        <taxon>Scleractinia</taxon>
        <taxon>Fungiina</taxon>
        <taxon>Poritidae</taxon>
        <taxon>Porites</taxon>
    </lineage>
</organism>
<comment type="subcellular location">
    <subcellularLocation>
        <location evidence="1">Cell membrane</location>
        <topology evidence="1">Multi-pass membrane protein</topology>
    </subcellularLocation>
</comment>